<comment type="cofactor">
    <cofactor evidence="1 13">
        <name>Mg(2+)</name>
        <dbReference type="ChEBI" id="CHEBI:18420"/>
    </cofactor>
</comment>
<feature type="domain" description="MoaB/Mog" evidence="14">
    <location>
        <begin position="185"/>
        <end position="324"/>
    </location>
</feature>
<dbReference type="SUPFAM" id="SSF53218">
    <property type="entry name" value="Molybdenum cofactor biosynthesis proteins"/>
    <property type="match status" value="1"/>
</dbReference>
<evidence type="ECO:0000256" key="4">
    <source>
        <dbReference type="ARBA" id="ARBA00010763"/>
    </source>
</evidence>
<dbReference type="InterPro" id="IPR001453">
    <property type="entry name" value="MoaB/Mog_dom"/>
</dbReference>
<dbReference type="InterPro" id="IPR005110">
    <property type="entry name" value="MoeA_linker/N"/>
</dbReference>
<evidence type="ECO:0000256" key="7">
    <source>
        <dbReference type="ARBA" id="ARBA00022505"/>
    </source>
</evidence>
<keyword evidence="8 13" id="KW-0808">Transferase</keyword>
<evidence type="ECO:0000256" key="13">
    <source>
        <dbReference type="RuleBase" id="RU365090"/>
    </source>
</evidence>
<dbReference type="Gene3D" id="2.40.340.10">
    <property type="entry name" value="MoeA, C-terminal, domain IV"/>
    <property type="match status" value="1"/>
</dbReference>
<keyword evidence="10 13" id="KW-0460">Magnesium</keyword>
<dbReference type="InterPro" id="IPR036688">
    <property type="entry name" value="MoeA_C_domain_IV_sf"/>
</dbReference>
<dbReference type="SMART" id="SM00852">
    <property type="entry name" value="MoCF_biosynth"/>
    <property type="match status" value="1"/>
</dbReference>
<reference evidence="15 16" key="1">
    <citation type="journal article" date="2010" name="Stand. Genomic Sci.">
        <title>Complete genome sequence of Acetohalobium arabaticum type strain (Z-7288).</title>
        <authorList>
            <person name="Sikorski J."/>
            <person name="Lapidus A."/>
            <person name="Chertkov O."/>
            <person name="Lucas S."/>
            <person name="Copeland A."/>
            <person name="Glavina Del Rio T."/>
            <person name="Nolan M."/>
            <person name="Tice H."/>
            <person name="Cheng J.F."/>
            <person name="Han C."/>
            <person name="Brambilla E."/>
            <person name="Pitluck S."/>
            <person name="Liolios K."/>
            <person name="Ivanova N."/>
            <person name="Mavromatis K."/>
            <person name="Mikhailova N."/>
            <person name="Pati A."/>
            <person name="Bruce D."/>
            <person name="Detter C."/>
            <person name="Tapia R."/>
            <person name="Goodwin L."/>
            <person name="Chen A."/>
            <person name="Palaniappan K."/>
            <person name="Land M."/>
            <person name="Hauser L."/>
            <person name="Chang Y.J."/>
            <person name="Jeffries C.D."/>
            <person name="Rohde M."/>
            <person name="Goker M."/>
            <person name="Spring S."/>
            <person name="Woyke T."/>
            <person name="Bristow J."/>
            <person name="Eisen J.A."/>
            <person name="Markowitz V."/>
            <person name="Hugenholtz P."/>
            <person name="Kyrpides N.C."/>
            <person name="Klenk H.P."/>
        </authorList>
    </citation>
    <scope>NUCLEOTIDE SEQUENCE [LARGE SCALE GENOMIC DNA]</scope>
    <source>
        <strain evidence="16">ATCC 49924 / DSM 5501 / Z-7288</strain>
    </source>
</reference>
<evidence type="ECO:0000313" key="16">
    <source>
        <dbReference type="Proteomes" id="UP000001661"/>
    </source>
</evidence>
<evidence type="ECO:0000256" key="11">
    <source>
        <dbReference type="ARBA" id="ARBA00023150"/>
    </source>
</evidence>
<sequence length="406" mass="43619">MDFFELVTSKEAYQIIESNIKLNKKTEQIRVTEGLDRVAACDILTAEDLPAFTKSTMDGYAVQAEDTFGASEEQPQTLDIIGEVEMGVKPELKLKAGQAVEIPTGGMIPDGADSVVMVEKTEAKADEVRVYTSVSPGANIVQKGSDIRQGETVVSADHRLRPQDVGALAGLGIAEIEVYKKPKVGIISTGNELISLDDELKPGQTRDINTYSLASLVERTGAIPVQGGIIEDNAETLKQALVELADEVDFLVISGGSSVGVKDVTYNVLEEVGTTDVLIHGIAIKPGKPTLFTMLDDLPVYGLPGHPVSVMVTFKKFVAPYIKHQMGIEDSPSTVKAEFEQNISSDPGREDYLRVTLQEGESGLVAKPVRGESSLIMTMVEADGLVKVPLAREGLTAGEEVKVELF</sequence>
<dbReference type="KEGG" id="aar:Acear_2074"/>
<dbReference type="InterPro" id="IPR036135">
    <property type="entry name" value="MoeA_linker/N_sf"/>
</dbReference>
<dbReference type="SUPFAM" id="SSF63882">
    <property type="entry name" value="MoeA N-terminal region -like"/>
    <property type="match status" value="1"/>
</dbReference>
<comment type="catalytic activity">
    <reaction evidence="12">
        <text>adenylyl-molybdopterin + molybdate = Mo-molybdopterin + AMP + H(+)</text>
        <dbReference type="Rhea" id="RHEA:35047"/>
        <dbReference type="ChEBI" id="CHEBI:15378"/>
        <dbReference type="ChEBI" id="CHEBI:36264"/>
        <dbReference type="ChEBI" id="CHEBI:62727"/>
        <dbReference type="ChEBI" id="CHEBI:71302"/>
        <dbReference type="ChEBI" id="CHEBI:456215"/>
        <dbReference type="EC" id="2.10.1.1"/>
    </reaction>
</comment>
<dbReference type="NCBIfam" id="TIGR00177">
    <property type="entry name" value="molyb_syn"/>
    <property type="match status" value="1"/>
</dbReference>
<evidence type="ECO:0000256" key="6">
    <source>
        <dbReference type="ARBA" id="ARBA00021108"/>
    </source>
</evidence>
<organism evidence="15 16">
    <name type="scientific">Acetohalobium arabaticum (strain ATCC 49924 / DSM 5501 / Z-7288)</name>
    <dbReference type="NCBI Taxonomy" id="574087"/>
    <lineage>
        <taxon>Bacteria</taxon>
        <taxon>Bacillati</taxon>
        <taxon>Bacillota</taxon>
        <taxon>Clostridia</taxon>
        <taxon>Halanaerobiales</taxon>
        <taxon>Halobacteroidaceae</taxon>
        <taxon>Acetohalobium</taxon>
    </lineage>
</organism>
<dbReference type="AlphaFoldDB" id="D9QT64"/>
<dbReference type="FunFam" id="2.170.190.11:FF:000001">
    <property type="entry name" value="Molybdopterin molybdenumtransferase"/>
    <property type="match status" value="1"/>
</dbReference>
<dbReference type="Gene3D" id="2.170.190.11">
    <property type="entry name" value="Molybdopterin biosynthesis moea protein, domain 3"/>
    <property type="match status" value="1"/>
</dbReference>
<comment type="similarity">
    <text evidence="4 13">Belongs to the MoeA family.</text>
</comment>
<accession>D9QT64</accession>
<dbReference type="Pfam" id="PF03453">
    <property type="entry name" value="MoeA_N"/>
    <property type="match status" value="1"/>
</dbReference>
<dbReference type="GO" id="GO:0061599">
    <property type="term" value="F:molybdopterin molybdotransferase activity"/>
    <property type="evidence" value="ECO:0007669"/>
    <property type="project" value="UniProtKB-UniRule"/>
</dbReference>
<evidence type="ECO:0000256" key="9">
    <source>
        <dbReference type="ARBA" id="ARBA00022723"/>
    </source>
</evidence>
<keyword evidence="9 13" id="KW-0479">Metal-binding</keyword>
<evidence type="ECO:0000259" key="14">
    <source>
        <dbReference type="SMART" id="SM00852"/>
    </source>
</evidence>
<dbReference type="Gene3D" id="3.90.105.10">
    <property type="entry name" value="Molybdopterin biosynthesis moea protein, domain 2"/>
    <property type="match status" value="1"/>
</dbReference>
<dbReference type="GO" id="GO:0006777">
    <property type="term" value="P:Mo-molybdopterin cofactor biosynthetic process"/>
    <property type="evidence" value="ECO:0007669"/>
    <property type="project" value="UniProtKB-UniRule"/>
</dbReference>
<dbReference type="GO" id="GO:0005829">
    <property type="term" value="C:cytosol"/>
    <property type="evidence" value="ECO:0007669"/>
    <property type="project" value="TreeGrafter"/>
</dbReference>
<evidence type="ECO:0000256" key="3">
    <source>
        <dbReference type="ARBA" id="ARBA00005046"/>
    </source>
</evidence>
<dbReference type="HOGENOM" id="CLU_010186_7_2_9"/>
<proteinExistence type="inferred from homology"/>
<dbReference type="PANTHER" id="PTHR10192">
    <property type="entry name" value="MOLYBDOPTERIN BIOSYNTHESIS PROTEIN"/>
    <property type="match status" value="1"/>
</dbReference>
<evidence type="ECO:0000256" key="5">
    <source>
        <dbReference type="ARBA" id="ARBA00013269"/>
    </source>
</evidence>
<keyword evidence="7 13" id="KW-0500">Molybdenum</keyword>
<name>D9QT64_ACEAZ</name>
<dbReference type="Pfam" id="PF00994">
    <property type="entry name" value="MoCF_biosynth"/>
    <property type="match status" value="1"/>
</dbReference>
<dbReference type="Gene3D" id="3.40.980.10">
    <property type="entry name" value="MoaB/Mog-like domain"/>
    <property type="match status" value="1"/>
</dbReference>
<gene>
    <name evidence="15" type="ordered locus">Acear_2074</name>
</gene>
<dbReference type="GO" id="GO:0046872">
    <property type="term" value="F:metal ion binding"/>
    <property type="evidence" value="ECO:0007669"/>
    <property type="project" value="UniProtKB-UniRule"/>
</dbReference>
<dbReference type="RefSeq" id="WP_013279007.1">
    <property type="nucleotide sequence ID" value="NC_014378.1"/>
</dbReference>
<evidence type="ECO:0000256" key="1">
    <source>
        <dbReference type="ARBA" id="ARBA00001946"/>
    </source>
</evidence>
<evidence type="ECO:0000256" key="10">
    <source>
        <dbReference type="ARBA" id="ARBA00022842"/>
    </source>
</evidence>
<dbReference type="FunFam" id="3.40.980.10:FF:000004">
    <property type="entry name" value="Molybdopterin molybdenumtransferase"/>
    <property type="match status" value="1"/>
</dbReference>
<evidence type="ECO:0000256" key="12">
    <source>
        <dbReference type="ARBA" id="ARBA00047317"/>
    </source>
</evidence>
<dbReference type="SUPFAM" id="SSF63867">
    <property type="entry name" value="MoeA C-terminal domain-like"/>
    <property type="match status" value="1"/>
</dbReference>
<keyword evidence="16" id="KW-1185">Reference proteome</keyword>
<dbReference type="EC" id="2.10.1.1" evidence="5 13"/>
<evidence type="ECO:0000313" key="15">
    <source>
        <dbReference type="EMBL" id="ADL13564.1"/>
    </source>
</evidence>
<dbReference type="eggNOG" id="COG0303">
    <property type="taxonomic scope" value="Bacteria"/>
</dbReference>
<protein>
    <recommendedName>
        <fullName evidence="6 13">Molybdopterin molybdenumtransferase</fullName>
        <ecNumber evidence="5 13">2.10.1.1</ecNumber>
    </recommendedName>
</protein>
<dbReference type="InterPro" id="IPR038987">
    <property type="entry name" value="MoeA-like"/>
</dbReference>
<dbReference type="PANTHER" id="PTHR10192:SF5">
    <property type="entry name" value="GEPHYRIN"/>
    <property type="match status" value="1"/>
</dbReference>
<dbReference type="NCBIfam" id="NF045515">
    <property type="entry name" value="Glp_gephyrin"/>
    <property type="match status" value="1"/>
</dbReference>
<dbReference type="Proteomes" id="UP000001661">
    <property type="component" value="Chromosome"/>
</dbReference>
<evidence type="ECO:0000256" key="2">
    <source>
        <dbReference type="ARBA" id="ARBA00002901"/>
    </source>
</evidence>
<dbReference type="CDD" id="cd00887">
    <property type="entry name" value="MoeA"/>
    <property type="match status" value="1"/>
</dbReference>
<dbReference type="Pfam" id="PF03454">
    <property type="entry name" value="MoeA_C"/>
    <property type="match status" value="1"/>
</dbReference>
<dbReference type="EMBL" id="CP002105">
    <property type="protein sequence ID" value="ADL13564.1"/>
    <property type="molecule type" value="Genomic_DNA"/>
</dbReference>
<dbReference type="STRING" id="574087.Acear_2074"/>
<evidence type="ECO:0000256" key="8">
    <source>
        <dbReference type="ARBA" id="ARBA00022679"/>
    </source>
</evidence>
<dbReference type="UniPathway" id="UPA00344"/>
<dbReference type="InterPro" id="IPR005111">
    <property type="entry name" value="MoeA_C_domain_IV"/>
</dbReference>
<keyword evidence="11 13" id="KW-0501">Molybdenum cofactor biosynthesis</keyword>
<dbReference type="InterPro" id="IPR036425">
    <property type="entry name" value="MoaB/Mog-like_dom_sf"/>
</dbReference>
<comment type="function">
    <text evidence="2 13">Catalyzes the insertion of molybdate into adenylated molybdopterin with the concomitant release of AMP.</text>
</comment>
<comment type="pathway">
    <text evidence="3 13">Cofactor biosynthesis; molybdopterin biosynthesis.</text>
</comment>